<evidence type="ECO:0000313" key="5">
    <source>
        <dbReference type="Proteomes" id="UP000636709"/>
    </source>
</evidence>
<keyword evidence="1" id="KW-0808">Transferase</keyword>
<dbReference type="EMBL" id="JACEFO010001795">
    <property type="protein sequence ID" value="KAF8702015.1"/>
    <property type="molecule type" value="Genomic_DNA"/>
</dbReference>
<evidence type="ECO:0000256" key="2">
    <source>
        <dbReference type="ARBA" id="ARBA00023315"/>
    </source>
</evidence>
<evidence type="ECO:0000256" key="1">
    <source>
        <dbReference type="ARBA" id="ARBA00022679"/>
    </source>
</evidence>
<accession>A0A835EN92</accession>
<gene>
    <name evidence="4" type="ORF">HU200_033354</name>
</gene>
<sequence>MHLAAATVRPFVVRLHDAHRSTRVDLVVPERARLSSMLFAVLDFRQRNHGPLRQLRAWGSLSAGLLFRCFLVERVAQQRHVMLCQRLCGHRCPCPSDHCHLLALLDGLAKRVALAPRGVPALDRLPQAVSSRDLKRYREVAWRVDPEWCATTSLLKPVGGNHQAPLRAPSTAPLHLVQRLGRRLRRGLAVHHAAVDGSASTQFLHAWAAAACAHTKSPVIDRRAESLLPGAFGLVPGHANHQQGHKVEFDMPAGQLLATFTLTRDDIHRVKDAVAAAPVHLTGRYPGLRLVVPPPSQRGHARRAPPHPRRARTATAGPAWSSSSTTVGG</sequence>
<feature type="compositionally biased region" description="Polar residues" evidence="3">
    <location>
        <begin position="320"/>
        <end position="329"/>
    </location>
</feature>
<name>A0A835EN92_9POAL</name>
<feature type="compositionally biased region" description="Basic residues" evidence="3">
    <location>
        <begin position="299"/>
        <end position="312"/>
    </location>
</feature>
<reference evidence="4" key="1">
    <citation type="submission" date="2020-07" db="EMBL/GenBank/DDBJ databases">
        <title>Genome sequence and genetic diversity analysis of an under-domesticated orphan crop, white fonio (Digitaria exilis).</title>
        <authorList>
            <person name="Bennetzen J.L."/>
            <person name="Chen S."/>
            <person name="Ma X."/>
            <person name="Wang X."/>
            <person name="Yssel A.E.J."/>
            <person name="Chaluvadi S.R."/>
            <person name="Johnson M."/>
            <person name="Gangashetty P."/>
            <person name="Hamidou F."/>
            <person name="Sanogo M.D."/>
            <person name="Zwaenepoel A."/>
            <person name="Wallace J."/>
            <person name="Van De Peer Y."/>
            <person name="Van Deynze A."/>
        </authorList>
    </citation>
    <scope>NUCLEOTIDE SEQUENCE</scope>
    <source>
        <tissue evidence="4">Leaves</tissue>
    </source>
</reference>
<dbReference type="InterPro" id="IPR023213">
    <property type="entry name" value="CAT-like_dom_sf"/>
</dbReference>
<proteinExistence type="predicted"/>
<dbReference type="GO" id="GO:0016747">
    <property type="term" value="F:acyltransferase activity, transferring groups other than amino-acyl groups"/>
    <property type="evidence" value="ECO:0007669"/>
    <property type="project" value="UniProtKB-ARBA"/>
</dbReference>
<comment type="caution">
    <text evidence="4">The sequence shown here is derived from an EMBL/GenBank/DDBJ whole genome shotgun (WGS) entry which is preliminary data.</text>
</comment>
<dbReference type="Gene3D" id="3.30.559.10">
    <property type="entry name" value="Chloramphenicol acetyltransferase-like domain"/>
    <property type="match status" value="1"/>
</dbReference>
<dbReference type="InterPro" id="IPR051504">
    <property type="entry name" value="Plant_metabolite_acyltrans"/>
</dbReference>
<organism evidence="4 5">
    <name type="scientific">Digitaria exilis</name>
    <dbReference type="NCBI Taxonomy" id="1010633"/>
    <lineage>
        <taxon>Eukaryota</taxon>
        <taxon>Viridiplantae</taxon>
        <taxon>Streptophyta</taxon>
        <taxon>Embryophyta</taxon>
        <taxon>Tracheophyta</taxon>
        <taxon>Spermatophyta</taxon>
        <taxon>Magnoliopsida</taxon>
        <taxon>Liliopsida</taxon>
        <taxon>Poales</taxon>
        <taxon>Poaceae</taxon>
        <taxon>PACMAD clade</taxon>
        <taxon>Panicoideae</taxon>
        <taxon>Panicodae</taxon>
        <taxon>Paniceae</taxon>
        <taxon>Anthephorinae</taxon>
        <taxon>Digitaria</taxon>
    </lineage>
</organism>
<keyword evidence="2" id="KW-0012">Acyltransferase</keyword>
<dbReference type="Proteomes" id="UP000636709">
    <property type="component" value="Unassembled WGS sequence"/>
</dbReference>
<evidence type="ECO:0000313" key="4">
    <source>
        <dbReference type="EMBL" id="KAF8702015.1"/>
    </source>
</evidence>
<evidence type="ECO:0000256" key="3">
    <source>
        <dbReference type="SAM" id="MobiDB-lite"/>
    </source>
</evidence>
<protein>
    <submittedName>
        <fullName evidence="4">Uncharacterized protein</fullName>
    </submittedName>
</protein>
<keyword evidence="5" id="KW-1185">Reference proteome</keyword>
<dbReference type="AlphaFoldDB" id="A0A835EN92"/>
<dbReference type="PANTHER" id="PTHR31625">
    <property type="match status" value="1"/>
</dbReference>
<feature type="region of interest" description="Disordered" evidence="3">
    <location>
        <begin position="290"/>
        <end position="329"/>
    </location>
</feature>